<keyword evidence="3 5" id="KW-1133">Transmembrane helix</keyword>
<keyword evidence="2 5" id="KW-0812">Transmembrane</keyword>
<feature type="domain" description="ABC-2 type transporter transmembrane" evidence="6">
    <location>
        <begin position="19"/>
        <end position="383"/>
    </location>
</feature>
<dbReference type="Proteomes" id="UP000051789">
    <property type="component" value="Unassembled WGS sequence"/>
</dbReference>
<dbReference type="AlphaFoldDB" id="A0A0R2CED9"/>
<feature type="transmembrane region" description="Helical" evidence="5">
    <location>
        <begin position="174"/>
        <end position="199"/>
    </location>
</feature>
<name>A0A0R2CED9_9LACO</name>
<dbReference type="STRING" id="1423810.FD19_GL001597"/>
<feature type="transmembrane region" description="Helical" evidence="5">
    <location>
        <begin position="21"/>
        <end position="42"/>
    </location>
</feature>
<comment type="subcellular location">
    <subcellularLocation>
        <location evidence="1">Membrane</location>
        <topology evidence="1">Multi-pass membrane protein</topology>
    </subcellularLocation>
</comment>
<organism evidence="7 8">
    <name type="scientific">Lacticaseibacillus thailandensis DSM 22698 = JCM 13996</name>
    <dbReference type="NCBI Taxonomy" id="1423810"/>
    <lineage>
        <taxon>Bacteria</taxon>
        <taxon>Bacillati</taxon>
        <taxon>Bacillota</taxon>
        <taxon>Bacilli</taxon>
        <taxon>Lactobacillales</taxon>
        <taxon>Lactobacillaceae</taxon>
        <taxon>Lacticaseibacillus</taxon>
    </lineage>
</organism>
<feature type="transmembrane region" description="Helical" evidence="5">
    <location>
        <begin position="272"/>
        <end position="302"/>
    </location>
</feature>
<dbReference type="RefSeq" id="WP_056969539.1">
    <property type="nucleotide sequence ID" value="NZ_AYZK01000005.1"/>
</dbReference>
<evidence type="ECO:0000256" key="5">
    <source>
        <dbReference type="SAM" id="Phobius"/>
    </source>
</evidence>
<dbReference type="EMBL" id="AYZK01000005">
    <property type="protein sequence ID" value="KRM86745.1"/>
    <property type="molecule type" value="Genomic_DNA"/>
</dbReference>
<keyword evidence="8" id="KW-1185">Reference proteome</keyword>
<dbReference type="InterPro" id="IPR013525">
    <property type="entry name" value="ABC2_TM"/>
</dbReference>
<accession>A0A0R2CED9</accession>
<dbReference type="Pfam" id="PF12698">
    <property type="entry name" value="ABC2_membrane_3"/>
    <property type="match status" value="1"/>
</dbReference>
<evidence type="ECO:0000256" key="4">
    <source>
        <dbReference type="ARBA" id="ARBA00023136"/>
    </source>
</evidence>
<gene>
    <name evidence="7" type="ORF">FD19_GL001597</name>
</gene>
<evidence type="ECO:0000313" key="7">
    <source>
        <dbReference type="EMBL" id="KRM86745.1"/>
    </source>
</evidence>
<evidence type="ECO:0000313" key="8">
    <source>
        <dbReference type="Proteomes" id="UP000051789"/>
    </source>
</evidence>
<dbReference type="PATRIC" id="fig|1423810.4.peg.1646"/>
<evidence type="ECO:0000256" key="3">
    <source>
        <dbReference type="ARBA" id="ARBA00022989"/>
    </source>
</evidence>
<reference evidence="7 8" key="1">
    <citation type="journal article" date="2015" name="Genome Announc.">
        <title>Expanding the biotechnology potential of lactobacilli through comparative genomics of 213 strains and associated genera.</title>
        <authorList>
            <person name="Sun Z."/>
            <person name="Harris H.M."/>
            <person name="McCann A."/>
            <person name="Guo C."/>
            <person name="Argimon S."/>
            <person name="Zhang W."/>
            <person name="Yang X."/>
            <person name="Jeffery I.B."/>
            <person name="Cooney J.C."/>
            <person name="Kagawa T.F."/>
            <person name="Liu W."/>
            <person name="Song Y."/>
            <person name="Salvetti E."/>
            <person name="Wrobel A."/>
            <person name="Rasinkangas P."/>
            <person name="Parkhill J."/>
            <person name="Rea M.C."/>
            <person name="O'Sullivan O."/>
            <person name="Ritari J."/>
            <person name="Douillard F.P."/>
            <person name="Paul Ross R."/>
            <person name="Yang R."/>
            <person name="Briner A.E."/>
            <person name="Felis G.E."/>
            <person name="de Vos W.M."/>
            <person name="Barrangou R."/>
            <person name="Klaenhammer T.R."/>
            <person name="Caufield P.W."/>
            <person name="Cui Y."/>
            <person name="Zhang H."/>
            <person name="O'Toole P.W."/>
        </authorList>
    </citation>
    <scope>NUCLEOTIDE SEQUENCE [LARGE SCALE GENOMIC DNA]</scope>
    <source>
        <strain evidence="7 8">DSM 22698</strain>
    </source>
</reference>
<feature type="transmembrane region" description="Helical" evidence="5">
    <location>
        <begin position="228"/>
        <end position="252"/>
    </location>
</feature>
<evidence type="ECO:0000256" key="1">
    <source>
        <dbReference type="ARBA" id="ARBA00004141"/>
    </source>
</evidence>
<proteinExistence type="predicted"/>
<comment type="caution">
    <text evidence="7">The sequence shown here is derived from an EMBL/GenBank/DDBJ whole genome shotgun (WGS) entry which is preliminary data.</text>
</comment>
<protein>
    <submittedName>
        <fullName evidence="7">ABC superfamily ATP binding cassette transporter, membrane protein</fullName>
    </submittedName>
</protein>
<dbReference type="GO" id="GO:0140359">
    <property type="term" value="F:ABC-type transporter activity"/>
    <property type="evidence" value="ECO:0007669"/>
    <property type="project" value="InterPro"/>
</dbReference>
<keyword evidence="4 5" id="KW-0472">Membrane</keyword>
<feature type="transmembrane region" description="Helical" evidence="5">
    <location>
        <begin position="314"/>
        <end position="336"/>
    </location>
</feature>
<feature type="transmembrane region" description="Helical" evidence="5">
    <location>
        <begin position="356"/>
        <end position="381"/>
    </location>
</feature>
<evidence type="ECO:0000256" key="2">
    <source>
        <dbReference type="ARBA" id="ARBA00022692"/>
    </source>
</evidence>
<dbReference type="GO" id="GO:0016020">
    <property type="term" value="C:membrane"/>
    <property type="evidence" value="ECO:0007669"/>
    <property type="project" value="UniProtKB-SubCell"/>
</dbReference>
<evidence type="ECO:0000259" key="6">
    <source>
        <dbReference type="Pfam" id="PF12698"/>
    </source>
</evidence>
<sequence>MRKLWLIASMVFRKNIRSFSWWSLVLTPLLAVGAIGVIQWYVSHTHEPARVVVVAPRAVASAFKASADGDITYTVAATKTAGQRQLRHEDADALLVVPRTLDHAAHLYSRDNGQSVDAATVRRALSGLKTMDTAQQLGLSAAQLAQLNAPAQLRTQSVSFKARKMVVARSKTDWLKVILSLAVGALMYVFLLSYGTIVAQEIATEKGSRIEESILTAIKASTQFYGKLLGVTVLLLVQIGAYAGVAAIAWLLRDRFAVVRQFLATIDWSGIGWPFVLVMVAFFVIGIISYTVLAALCGSLVSNQEQAGMALQPVLYLGVIGYMAALNVSSGSGPILRTMSYIPFLSPMVAPARFGVGQMGLGMVTLSLIISVVFLVAFTWFSARAYRDNVLVYSDSGLFKALKKSWTLSRSSR</sequence>